<dbReference type="PANTHER" id="PTHR32361:SF12">
    <property type="entry name" value="PUTATIVE (AFU_ORTHOLOGUE AFUA_1G14340)-RELATED"/>
    <property type="match status" value="1"/>
</dbReference>
<dbReference type="InterPro" id="IPR013112">
    <property type="entry name" value="FAD-bd_8"/>
</dbReference>
<evidence type="ECO:0000256" key="8">
    <source>
        <dbReference type="ARBA" id="ARBA00023065"/>
    </source>
</evidence>
<sequence>MESLDVLRRVAEAATATTTTATSLQHATTTEAAATPSNTIGMYAEDLNGVNQGVNDLLRDVLWWCLGIMALMILVFRIMHRAQSHIRHMTGMNSNSNQQRYFQENRSSWWKVKKHLLYAPLWSKRHNREFKLSSAVNMGTLPSRWHALLLILYLSMNIAYTLVLDYNIENKYSIVAELRGRSGVLAVCNMIALIILAGRNNPLIGWLQISFDTYNLLHRWMGRIVVLEALVHTSCWAYVQYADTGFSGVWDKLLHDPFSSYGMMGTIAFVLLLLTSPSPIRHAFYETFLNLHIIFAAVAIAGVWIHCDIPDLPQKPYIRAVAFLWVADRVCRMARLAWCNYSTKGWTTATIEAMPGDACRVTMHLPKKLDVKPGSHAYLRFAKLNFWESHPFSIAWVAHRPMFTSELPLDEKKLVREGQTTDISFVIHAQTGLTRRLFDAAKVASPSALTLKAAFEGPYAGHHSLDSYGHAVLFAGSSGITHQIPYVQHLIQGFNDGTIATKKVLLVWIIRDVEHLEWVRPWMDEILRMQGRRDILTIKLFVTKPKNPKEIHSPSATVQMLPGRPNINLLLQAEVREQVGAMCVTVCGPGALQDSVREAVREVQEHGVVDFIEESFTW</sequence>
<feature type="transmembrane region" description="Helical" evidence="10">
    <location>
        <begin position="180"/>
        <end position="199"/>
    </location>
</feature>
<dbReference type="CDD" id="cd06186">
    <property type="entry name" value="NOX_Duox_like_FAD_NADP"/>
    <property type="match status" value="1"/>
</dbReference>
<dbReference type="InterPro" id="IPR013121">
    <property type="entry name" value="Fe_red_NAD-bd_6"/>
</dbReference>
<dbReference type="InterPro" id="IPR013130">
    <property type="entry name" value="Fe3_Rdtase_TM_dom"/>
</dbReference>
<dbReference type="InterPro" id="IPR017927">
    <property type="entry name" value="FAD-bd_FR_type"/>
</dbReference>
<keyword evidence="5" id="KW-0249">Electron transport</keyword>
<dbReference type="Gene3D" id="3.40.50.80">
    <property type="entry name" value="Nucleotide-binding domain of ferredoxin-NADP reductase (FNR) module"/>
    <property type="match status" value="1"/>
</dbReference>
<dbReference type="GO" id="GO:0006826">
    <property type="term" value="P:iron ion transport"/>
    <property type="evidence" value="ECO:0007669"/>
    <property type="project" value="TreeGrafter"/>
</dbReference>
<dbReference type="InterPro" id="IPR039261">
    <property type="entry name" value="FNR_nucleotide-bd"/>
</dbReference>
<dbReference type="PROSITE" id="PS51384">
    <property type="entry name" value="FAD_FR"/>
    <property type="match status" value="1"/>
</dbReference>
<dbReference type="SUPFAM" id="SSF52343">
    <property type="entry name" value="Ferredoxin reductase-like, C-terminal NADP-linked domain"/>
    <property type="match status" value="1"/>
</dbReference>
<comment type="similarity">
    <text evidence="2">Belongs to the ferric reductase (FRE) family.</text>
</comment>
<dbReference type="Pfam" id="PF01794">
    <property type="entry name" value="Ferric_reduct"/>
    <property type="match status" value="1"/>
</dbReference>
<dbReference type="InterPro" id="IPR051410">
    <property type="entry name" value="Ferric/Cupric_Reductase"/>
</dbReference>
<evidence type="ECO:0000256" key="9">
    <source>
        <dbReference type="ARBA" id="ARBA00023136"/>
    </source>
</evidence>
<dbReference type="PANTHER" id="PTHR32361">
    <property type="entry name" value="FERRIC/CUPRIC REDUCTASE TRANSMEMBRANE COMPONENT"/>
    <property type="match status" value="1"/>
</dbReference>
<dbReference type="GO" id="GO:0005886">
    <property type="term" value="C:plasma membrane"/>
    <property type="evidence" value="ECO:0007669"/>
    <property type="project" value="TreeGrafter"/>
</dbReference>
<dbReference type="AlphaFoldDB" id="A0A8H2VVE9"/>
<dbReference type="Proteomes" id="UP000624404">
    <property type="component" value="Unassembled WGS sequence"/>
</dbReference>
<dbReference type="SFLD" id="SFLDG01168">
    <property type="entry name" value="Ferric_reductase_subgroup_(FRE"/>
    <property type="match status" value="1"/>
</dbReference>
<dbReference type="GO" id="GO:0006879">
    <property type="term" value="P:intracellular iron ion homeostasis"/>
    <property type="evidence" value="ECO:0007669"/>
    <property type="project" value="TreeGrafter"/>
</dbReference>
<feature type="transmembrane region" description="Helical" evidence="10">
    <location>
        <begin position="61"/>
        <end position="79"/>
    </location>
</feature>
<evidence type="ECO:0000256" key="7">
    <source>
        <dbReference type="ARBA" id="ARBA00023002"/>
    </source>
</evidence>
<keyword evidence="13" id="KW-1185">Reference proteome</keyword>
<reference evidence="12" key="1">
    <citation type="submission" date="2020-10" db="EMBL/GenBank/DDBJ databases">
        <authorList>
            <person name="Kusch S."/>
        </authorList>
    </citation>
    <scope>NUCLEOTIDE SEQUENCE</scope>
    <source>
        <strain evidence="12">SwB9</strain>
    </source>
</reference>
<feature type="transmembrane region" description="Helical" evidence="10">
    <location>
        <begin position="147"/>
        <end position="168"/>
    </location>
</feature>
<dbReference type="GO" id="GO:0000293">
    <property type="term" value="F:ferric-chelate reductase activity"/>
    <property type="evidence" value="ECO:0007669"/>
    <property type="project" value="UniProtKB-ARBA"/>
</dbReference>
<accession>A0A8H2VVE9</accession>
<keyword evidence="7" id="KW-0560">Oxidoreductase</keyword>
<keyword evidence="4 10" id="KW-0812">Transmembrane</keyword>
<evidence type="ECO:0000259" key="11">
    <source>
        <dbReference type="PROSITE" id="PS51384"/>
    </source>
</evidence>
<evidence type="ECO:0000256" key="3">
    <source>
        <dbReference type="ARBA" id="ARBA00022448"/>
    </source>
</evidence>
<dbReference type="Pfam" id="PF08022">
    <property type="entry name" value="FAD_binding_8"/>
    <property type="match status" value="1"/>
</dbReference>
<keyword evidence="3" id="KW-0813">Transport</keyword>
<evidence type="ECO:0000256" key="4">
    <source>
        <dbReference type="ARBA" id="ARBA00022692"/>
    </source>
</evidence>
<gene>
    <name evidence="12" type="ORF">SCLTRI_LOCUS5404</name>
</gene>
<dbReference type="EMBL" id="CAJHIA010000016">
    <property type="protein sequence ID" value="CAD6445617.1"/>
    <property type="molecule type" value="Genomic_DNA"/>
</dbReference>
<evidence type="ECO:0000256" key="10">
    <source>
        <dbReference type="SAM" id="Phobius"/>
    </source>
</evidence>
<keyword evidence="9 10" id="KW-0472">Membrane</keyword>
<organism evidence="12 13">
    <name type="scientific">Sclerotinia trifoliorum</name>
    <dbReference type="NCBI Taxonomy" id="28548"/>
    <lineage>
        <taxon>Eukaryota</taxon>
        <taxon>Fungi</taxon>
        <taxon>Dikarya</taxon>
        <taxon>Ascomycota</taxon>
        <taxon>Pezizomycotina</taxon>
        <taxon>Leotiomycetes</taxon>
        <taxon>Helotiales</taxon>
        <taxon>Sclerotiniaceae</taxon>
        <taxon>Sclerotinia</taxon>
    </lineage>
</organism>
<dbReference type="OrthoDB" id="4494341at2759"/>
<evidence type="ECO:0000256" key="1">
    <source>
        <dbReference type="ARBA" id="ARBA00004141"/>
    </source>
</evidence>
<feature type="transmembrane region" description="Helical" evidence="10">
    <location>
        <begin position="259"/>
        <end position="276"/>
    </location>
</feature>
<evidence type="ECO:0000313" key="12">
    <source>
        <dbReference type="EMBL" id="CAD6445617.1"/>
    </source>
</evidence>
<proteinExistence type="inferred from homology"/>
<evidence type="ECO:0000313" key="13">
    <source>
        <dbReference type="Proteomes" id="UP000624404"/>
    </source>
</evidence>
<dbReference type="FunFam" id="3.40.50.80:FF:000023">
    <property type="entry name" value="Putative ferric-chelate reductase"/>
    <property type="match status" value="1"/>
</dbReference>
<keyword evidence="8" id="KW-0406">Ion transport</keyword>
<feature type="domain" description="FAD-binding FR-type" evidence="11">
    <location>
        <begin position="323"/>
        <end position="465"/>
    </location>
</feature>
<dbReference type="GO" id="GO:0015677">
    <property type="term" value="P:copper ion import"/>
    <property type="evidence" value="ECO:0007669"/>
    <property type="project" value="TreeGrafter"/>
</dbReference>
<comment type="subcellular location">
    <subcellularLocation>
        <location evidence="1">Membrane</location>
        <topology evidence="1">Multi-pass membrane protein</topology>
    </subcellularLocation>
</comment>
<protein>
    <submittedName>
        <fullName evidence="12">Be2f650a-257c-4f06-8c5d-ed87ac367519</fullName>
    </submittedName>
</protein>
<dbReference type="Pfam" id="PF08030">
    <property type="entry name" value="NAD_binding_6"/>
    <property type="match status" value="1"/>
</dbReference>
<evidence type="ECO:0000256" key="5">
    <source>
        <dbReference type="ARBA" id="ARBA00022982"/>
    </source>
</evidence>
<keyword evidence="6 10" id="KW-1133">Transmembrane helix</keyword>
<dbReference type="SFLD" id="SFLDS00052">
    <property type="entry name" value="Ferric_Reductase_Domain"/>
    <property type="match status" value="1"/>
</dbReference>
<comment type="caution">
    <text evidence="12">The sequence shown here is derived from an EMBL/GenBank/DDBJ whole genome shotgun (WGS) entry which is preliminary data.</text>
</comment>
<evidence type="ECO:0000256" key="2">
    <source>
        <dbReference type="ARBA" id="ARBA00006278"/>
    </source>
</evidence>
<name>A0A8H2VVE9_9HELO</name>
<feature type="transmembrane region" description="Helical" evidence="10">
    <location>
        <begin position="288"/>
        <end position="306"/>
    </location>
</feature>
<evidence type="ECO:0000256" key="6">
    <source>
        <dbReference type="ARBA" id="ARBA00022989"/>
    </source>
</evidence>